<name>A0A0G1AD54_9BACT</name>
<comment type="caution">
    <text evidence="6">The sequence shown here is derived from an EMBL/GenBank/DDBJ whole genome shotgun (WGS) entry which is preliminary data.</text>
</comment>
<dbReference type="Pfam" id="PF04191">
    <property type="entry name" value="PEMT"/>
    <property type="match status" value="1"/>
</dbReference>
<gene>
    <name evidence="6" type="ORF">UU93_C0011G0007</name>
</gene>
<protein>
    <recommendedName>
        <fullName evidence="8">Isoprenylcysteine carboxyl methyltransferase</fullName>
    </recommendedName>
</protein>
<evidence type="ECO:0000256" key="5">
    <source>
        <dbReference type="SAM" id="Phobius"/>
    </source>
</evidence>
<keyword evidence="2 5" id="KW-0812">Transmembrane</keyword>
<sequence length="189" mass="21746">MNFYLRLTAILIFAILHSYWRIADKGISKALQFKNPLASLFEKSFLSYAQFIVVLQLAGLSLFPKPQFPVIIQILAILICLKGLIICITARRTLGKNWTNAKDYKQSPAAHLVSSGIYSYIRHPIYLGLILVFTGSEILANSYLIILLPLLYLWFYNQAKKEEVLLLARFGKQYESYLSKTRMFIPYLI</sequence>
<evidence type="ECO:0000256" key="2">
    <source>
        <dbReference type="ARBA" id="ARBA00022692"/>
    </source>
</evidence>
<proteinExistence type="predicted"/>
<feature type="transmembrane region" description="Helical" evidence="5">
    <location>
        <begin position="70"/>
        <end position="88"/>
    </location>
</feature>
<dbReference type="Proteomes" id="UP000034160">
    <property type="component" value="Unassembled WGS sequence"/>
</dbReference>
<evidence type="ECO:0000256" key="4">
    <source>
        <dbReference type="ARBA" id="ARBA00023136"/>
    </source>
</evidence>
<keyword evidence="3 5" id="KW-1133">Transmembrane helix</keyword>
<dbReference type="InterPro" id="IPR007318">
    <property type="entry name" value="Phopholipid_MeTrfase"/>
</dbReference>
<dbReference type="Gene3D" id="1.20.120.1630">
    <property type="match status" value="1"/>
</dbReference>
<feature type="transmembrane region" description="Helical" evidence="5">
    <location>
        <begin position="6"/>
        <end position="23"/>
    </location>
</feature>
<evidence type="ECO:0008006" key="8">
    <source>
        <dbReference type="Google" id="ProtNLM"/>
    </source>
</evidence>
<reference evidence="6 7" key="1">
    <citation type="journal article" date="2015" name="Nature">
        <title>rRNA introns, odd ribosomes, and small enigmatic genomes across a large radiation of phyla.</title>
        <authorList>
            <person name="Brown C.T."/>
            <person name="Hug L.A."/>
            <person name="Thomas B.C."/>
            <person name="Sharon I."/>
            <person name="Castelle C.J."/>
            <person name="Singh A."/>
            <person name="Wilkins M.J."/>
            <person name="Williams K.H."/>
            <person name="Banfield J.F."/>
        </authorList>
    </citation>
    <scope>NUCLEOTIDE SEQUENCE [LARGE SCALE GENOMIC DNA]</scope>
</reference>
<evidence type="ECO:0000256" key="3">
    <source>
        <dbReference type="ARBA" id="ARBA00022989"/>
    </source>
</evidence>
<dbReference type="STRING" id="1618356.UU93_C0011G0007"/>
<feature type="transmembrane region" description="Helical" evidence="5">
    <location>
        <begin position="44"/>
        <end position="64"/>
    </location>
</feature>
<evidence type="ECO:0000313" key="7">
    <source>
        <dbReference type="Proteomes" id="UP000034160"/>
    </source>
</evidence>
<organism evidence="6 7">
    <name type="scientific">Candidatus Amesbacteria bacterium GW2011_GWA2_42_12</name>
    <dbReference type="NCBI Taxonomy" id="1618356"/>
    <lineage>
        <taxon>Bacteria</taxon>
        <taxon>Candidatus Amesiibacteriota</taxon>
    </lineage>
</organism>
<dbReference type="AlphaFoldDB" id="A0A0G1AD54"/>
<dbReference type="GO" id="GO:0016740">
    <property type="term" value="F:transferase activity"/>
    <property type="evidence" value="ECO:0007669"/>
    <property type="project" value="UniProtKB-ARBA"/>
</dbReference>
<dbReference type="GO" id="GO:0012505">
    <property type="term" value="C:endomembrane system"/>
    <property type="evidence" value="ECO:0007669"/>
    <property type="project" value="UniProtKB-SubCell"/>
</dbReference>
<comment type="subcellular location">
    <subcellularLocation>
        <location evidence="1">Endomembrane system</location>
        <topology evidence="1">Multi-pass membrane protein</topology>
    </subcellularLocation>
</comment>
<dbReference type="PANTHER" id="PTHR12714:SF9">
    <property type="entry name" value="PROTEIN-S-ISOPRENYLCYSTEINE O-METHYLTRANSFERASE"/>
    <property type="match status" value="1"/>
</dbReference>
<dbReference type="EMBL" id="LCCN01000011">
    <property type="protein sequence ID" value="KKS32046.1"/>
    <property type="molecule type" value="Genomic_DNA"/>
</dbReference>
<accession>A0A0G1AD54</accession>
<keyword evidence="4 5" id="KW-0472">Membrane</keyword>
<evidence type="ECO:0000256" key="1">
    <source>
        <dbReference type="ARBA" id="ARBA00004127"/>
    </source>
</evidence>
<evidence type="ECO:0000313" key="6">
    <source>
        <dbReference type="EMBL" id="KKS32046.1"/>
    </source>
</evidence>
<dbReference type="PANTHER" id="PTHR12714">
    <property type="entry name" value="PROTEIN-S ISOPRENYLCYSTEINE O-METHYLTRANSFERASE"/>
    <property type="match status" value="1"/>
</dbReference>